<evidence type="ECO:0000313" key="1">
    <source>
        <dbReference type="EMBL" id="MFC7080212.1"/>
    </source>
</evidence>
<dbReference type="SUPFAM" id="SSF47240">
    <property type="entry name" value="Ferritin-like"/>
    <property type="match status" value="1"/>
</dbReference>
<dbReference type="InterPro" id="IPR052703">
    <property type="entry name" value="Aromatic_CoA_ox/epox"/>
</dbReference>
<dbReference type="PANTHER" id="PTHR30458">
    <property type="entry name" value="PHENYLACETIC ACID DEGRADATION PROTEIN PAA"/>
    <property type="match status" value="1"/>
</dbReference>
<gene>
    <name evidence="1" type="primary">paaC</name>
    <name evidence="1" type="ORF">ACFQJ6_08860</name>
</gene>
<keyword evidence="2" id="KW-1185">Reference proteome</keyword>
<reference evidence="1 2" key="1">
    <citation type="journal article" date="2019" name="Int. J. Syst. Evol. Microbiol.">
        <title>The Global Catalogue of Microorganisms (GCM) 10K type strain sequencing project: providing services to taxonomists for standard genome sequencing and annotation.</title>
        <authorList>
            <consortium name="The Broad Institute Genomics Platform"/>
            <consortium name="The Broad Institute Genome Sequencing Center for Infectious Disease"/>
            <person name="Wu L."/>
            <person name="Ma J."/>
        </authorList>
    </citation>
    <scope>NUCLEOTIDE SEQUENCE [LARGE SCALE GENOMIC DNA]</scope>
    <source>
        <strain evidence="1 2">DT72</strain>
    </source>
</reference>
<dbReference type="NCBIfam" id="TIGR02158">
    <property type="entry name" value="PA_CoA_Oxy3"/>
    <property type="match status" value="1"/>
</dbReference>
<dbReference type="GO" id="GO:0097266">
    <property type="term" value="F:phenylacetyl-CoA 1,2-epoxidase activity"/>
    <property type="evidence" value="ECO:0007669"/>
    <property type="project" value="UniProtKB-EC"/>
</dbReference>
<organism evidence="1 2">
    <name type="scientific">Halorussus caseinilyticus</name>
    <dbReference type="NCBI Taxonomy" id="3034025"/>
    <lineage>
        <taxon>Archaea</taxon>
        <taxon>Methanobacteriati</taxon>
        <taxon>Methanobacteriota</taxon>
        <taxon>Stenosarchaea group</taxon>
        <taxon>Halobacteria</taxon>
        <taxon>Halobacteriales</taxon>
        <taxon>Haladaptataceae</taxon>
        <taxon>Halorussus</taxon>
    </lineage>
</organism>
<dbReference type="Pfam" id="PF05138">
    <property type="entry name" value="PaaA_PaaC"/>
    <property type="match status" value="1"/>
</dbReference>
<dbReference type="InterPro" id="IPR007814">
    <property type="entry name" value="PaaA_PaaC"/>
</dbReference>
<comment type="caution">
    <text evidence="1">The sequence shown here is derived from an EMBL/GenBank/DDBJ whole genome shotgun (WGS) entry which is preliminary data.</text>
</comment>
<keyword evidence="1" id="KW-0560">Oxidoreductase</keyword>
<dbReference type="RefSeq" id="WP_276281960.1">
    <property type="nucleotide sequence ID" value="NZ_CP119809.1"/>
</dbReference>
<name>A0ABD5WI67_9EURY</name>
<evidence type="ECO:0000313" key="2">
    <source>
        <dbReference type="Proteomes" id="UP001596407"/>
    </source>
</evidence>
<protein>
    <submittedName>
        <fullName evidence="1">1,2-phenylacetyl-CoA epoxidase subunit PaaC</fullName>
        <ecNumber evidence="1">1.14.13.149</ecNumber>
    </submittedName>
</protein>
<dbReference type="EMBL" id="JBHSZH010000005">
    <property type="protein sequence ID" value="MFC7080212.1"/>
    <property type="molecule type" value="Genomic_DNA"/>
</dbReference>
<dbReference type="InterPro" id="IPR011882">
    <property type="entry name" value="PaaC"/>
</dbReference>
<dbReference type="InterPro" id="IPR009078">
    <property type="entry name" value="Ferritin-like_SF"/>
</dbReference>
<dbReference type="InterPro" id="IPR012347">
    <property type="entry name" value="Ferritin-like"/>
</dbReference>
<dbReference type="GeneID" id="79303188"/>
<sequence length="291" mass="33933">MASAEQLPGPEDLSDDEREAVETLLFRLADDEFVIAERYTEWQVRAPTLESDLALANIAQDELGHARLWYDLLQDFGPDEPDLIWERPAGEWRHSTLTELPFEEGDWADPILRSYLYDVAEEIRLEALVDSSYARIRDRVGKIQGEEDYHREHAENWLERLTEDDEGERRVQQALDRLLPYALTIFAPTDEDIEARIDELGLRTESLADMREEWLDTVVPYLEGLGLSVDEAELPEQYDTHHEGLELPDEIGRDQSHTDDWDDLWDEFTNTYRELDRTEATRIMKDPDEVA</sequence>
<dbReference type="AlphaFoldDB" id="A0ABD5WI67"/>
<proteinExistence type="predicted"/>
<dbReference type="PANTHER" id="PTHR30458:SF0">
    <property type="entry name" value="1,2-PHENYLACETYL-COA EPOXIDASE, SUBUNIT C"/>
    <property type="match status" value="1"/>
</dbReference>
<dbReference type="Gene3D" id="1.20.1260.10">
    <property type="match status" value="1"/>
</dbReference>
<dbReference type="EC" id="1.14.13.149" evidence="1"/>
<dbReference type="Proteomes" id="UP001596407">
    <property type="component" value="Unassembled WGS sequence"/>
</dbReference>
<accession>A0ABD5WI67</accession>